<sequence length="160" mass="18544">MLFSLYLILIFQQVFSLLKYVAILFVYSKFLQITGEAVNTTSFQTITEHMVDLNGMPTRPTTTFKEEIDNIENIKPTSLKANVHALNKRNGITTPFSIDESLKEANIEQTQDPFVAQPNMTVQDLKQEKNKNEGKIFQLFQQQISLLRQNQKLQNRLNYK</sequence>
<evidence type="ECO:0000313" key="2">
    <source>
        <dbReference type="EMBL" id="CAC5388370.1"/>
    </source>
</evidence>
<evidence type="ECO:0000313" key="3">
    <source>
        <dbReference type="Proteomes" id="UP000507470"/>
    </source>
</evidence>
<keyword evidence="1" id="KW-0812">Transmembrane</keyword>
<gene>
    <name evidence="2" type="ORF">MCOR_23639</name>
</gene>
<keyword evidence="3" id="KW-1185">Reference proteome</keyword>
<feature type="transmembrane region" description="Helical" evidence="1">
    <location>
        <begin position="6"/>
        <end position="27"/>
    </location>
</feature>
<keyword evidence="1" id="KW-1133">Transmembrane helix</keyword>
<protein>
    <submittedName>
        <fullName evidence="2">Uncharacterized protein</fullName>
    </submittedName>
</protein>
<accession>A0A6J8BZN9</accession>
<dbReference type="Proteomes" id="UP000507470">
    <property type="component" value="Unassembled WGS sequence"/>
</dbReference>
<proteinExistence type="predicted"/>
<keyword evidence="1" id="KW-0472">Membrane</keyword>
<organism evidence="2 3">
    <name type="scientific">Mytilus coruscus</name>
    <name type="common">Sea mussel</name>
    <dbReference type="NCBI Taxonomy" id="42192"/>
    <lineage>
        <taxon>Eukaryota</taxon>
        <taxon>Metazoa</taxon>
        <taxon>Spiralia</taxon>
        <taxon>Lophotrochozoa</taxon>
        <taxon>Mollusca</taxon>
        <taxon>Bivalvia</taxon>
        <taxon>Autobranchia</taxon>
        <taxon>Pteriomorphia</taxon>
        <taxon>Mytilida</taxon>
        <taxon>Mytiloidea</taxon>
        <taxon>Mytilidae</taxon>
        <taxon>Mytilinae</taxon>
        <taxon>Mytilus</taxon>
    </lineage>
</organism>
<reference evidence="2 3" key="1">
    <citation type="submission" date="2020-06" db="EMBL/GenBank/DDBJ databases">
        <authorList>
            <person name="Li R."/>
            <person name="Bekaert M."/>
        </authorList>
    </citation>
    <scope>NUCLEOTIDE SEQUENCE [LARGE SCALE GENOMIC DNA]</scope>
    <source>
        <strain evidence="3">wild</strain>
    </source>
</reference>
<name>A0A6J8BZN9_MYTCO</name>
<dbReference type="EMBL" id="CACVKT020004159">
    <property type="protein sequence ID" value="CAC5388370.1"/>
    <property type="molecule type" value="Genomic_DNA"/>
</dbReference>
<dbReference type="OrthoDB" id="10580049at2759"/>
<evidence type="ECO:0000256" key="1">
    <source>
        <dbReference type="SAM" id="Phobius"/>
    </source>
</evidence>
<dbReference type="AlphaFoldDB" id="A0A6J8BZN9"/>